<proteinExistence type="predicted"/>
<accession>A0A382VFP2</accession>
<feature type="non-terminal residue" evidence="1">
    <location>
        <position position="134"/>
    </location>
</feature>
<protein>
    <recommendedName>
        <fullName evidence="2">Zeta toxin domain-containing protein</fullName>
    </recommendedName>
</protein>
<gene>
    <name evidence="1" type="ORF">METZ01_LOCUS398206</name>
</gene>
<evidence type="ECO:0008006" key="2">
    <source>
        <dbReference type="Google" id="ProtNLM"/>
    </source>
</evidence>
<evidence type="ECO:0000313" key="1">
    <source>
        <dbReference type="EMBL" id="SVD45352.1"/>
    </source>
</evidence>
<sequence length="134" mass="15168">MLSREFSKLVEASTDVMLDRSQHFKAIMDLVIANMNGNQQQIDEKQILFNQGKKYGQAVFLAGGAGSGKGFASKNFMEGEKFKIRDVDEWKKAFIAISRIQRDSTDWAGDINPKYLDDKGRLLADLDLRNPEHV</sequence>
<reference evidence="1" key="1">
    <citation type="submission" date="2018-05" db="EMBL/GenBank/DDBJ databases">
        <authorList>
            <person name="Lanie J.A."/>
            <person name="Ng W.-L."/>
            <person name="Kazmierczak K.M."/>
            <person name="Andrzejewski T.M."/>
            <person name="Davidsen T.M."/>
            <person name="Wayne K.J."/>
            <person name="Tettelin H."/>
            <person name="Glass J.I."/>
            <person name="Rusch D."/>
            <person name="Podicherti R."/>
            <person name="Tsui H.-C.T."/>
            <person name="Winkler M.E."/>
        </authorList>
    </citation>
    <scope>NUCLEOTIDE SEQUENCE</scope>
</reference>
<organism evidence="1">
    <name type="scientific">marine metagenome</name>
    <dbReference type="NCBI Taxonomy" id="408172"/>
    <lineage>
        <taxon>unclassified sequences</taxon>
        <taxon>metagenomes</taxon>
        <taxon>ecological metagenomes</taxon>
    </lineage>
</organism>
<dbReference type="AlphaFoldDB" id="A0A382VFP2"/>
<dbReference type="EMBL" id="UINC01151631">
    <property type="protein sequence ID" value="SVD45352.1"/>
    <property type="molecule type" value="Genomic_DNA"/>
</dbReference>
<name>A0A382VFP2_9ZZZZ</name>